<accession>A0ABV2PBH4</accession>
<evidence type="ECO:0000313" key="2">
    <source>
        <dbReference type="Proteomes" id="UP001549307"/>
    </source>
</evidence>
<comment type="caution">
    <text evidence="1">The sequence shown here is derived from an EMBL/GenBank/DDBJ whole genome shotgun (WGS) entry which is preliminary data.</text>
</comment>
<proteinExistence type="predicted"/>
<dbReference type="Proteomes" id="UP001549307">
    <property type="component" value="Unassembled WGS sequence"/>
</dbReference>
<dbReference type="EMBL" id="JBEPSN010000011">
    <property type="protein sequence ID" value="MET4542134.1"/>
    <property type="molecule type" value="Genomic_DNA"/>
</dbReference>
<dbReference type="RefSeq" id="WP_354232470.1">
    <property type="nucleotide sequence ID" value="NZ_JBEPSN010000011.1"/>
</dbReference>
<sequence length="227" mass="25263">MTPEEARQEFFELLDEIQAMAPGDWVNEDVPAVATATIREPEARCPCRGKFRYETMTTKRRHYWCALPAAAIILLTLAGCGTTPSTNPPTSTAEQAMDPEQARKEYLDLFTQIQALAPGDWGVVIPPDIKGDVCRLPDRSDGTQFSIDLHRDPVSREEMDILHDKVKTLFEATGFTVKQETDGGPNFVRHTDVFGPDKFVMGLTTGKYEINLGGNTRCAPDPEGEFR</sequence>
<evidence type="ECO:0008006" key="3">
    <source>
        <dbReference type="Google" id="ProtNLM"/>
    </source>
</evidence>
<evidence type="ECO:0000313" key="1">
    <source>
        <dbReference type="EMBL" id="MET4542134.1"/>
    </source>
</evidence>
<keyword evidence="2" id="KW-1185">Reference proteome</keyword>
<reference evidence="1 2" key="1">
    <citation type="submission" date="2024-06" db="EMBL/GenBank/DDBJ databases">
        <title>Sorghum-associated microbial communities from plants grown in Nebraska, USA.</title>
        <authorList>
            <person name="Schachtman D."/>
        </authorList>
    </citation>
    <scope>NUCLEOTIDE SEQUENCE [LARGE SCALE GENOMIC DNA]</scope>
    <source>
        <strain evidence="1 2">3552</strain>
    </source>
</reference>
<dbReference type="GeneID" id="92754865"/>
<organism evidence="1 2">
    <name type="scientific">Arthrobacter bambusae</name>
    <dbReference type="NCBI Taxonomy" id="1338426"/>
    <lineage>
        <taxon>Bacteria</taxon>
        <taxon>Bacillati</taxon>
        <taxon>Actinomycetota</taxon>
        <taxon>Actinomycetes</taxon>
        <taxon>Micrococcales</taxon>
        <taxon>Micrococcaceae</taxon>
        <taxon>Arthrobacter</taxon>
    </lineage>
</organism>
<gene>
    <name evidence="1" type="ORF">ABIE37_003937</name>
</gene>
<name>A0ABV2PBH4_9MICC</name>
<protein>
    <recommendedName>
        <fullName evidence="3">LppA-like lipoprotein</fullName>
    </recommendedName>
</protein>